<accession>A0ABU3H4H7</accession>
<proteinExistence type="predicted"/>
<comment type="caution">
    <text evidence="1">The sequence shown here is derived from an EMBL/GenBank/DDBJ whole genome shotgun (WGS) entry which is preliminary data.</text>
</comment>
<gene>
    <name evidence="1" type="ORF">J2Z22_001244</name>
</gene>
<sequence>MFLVVNLGDRLFGPAAPLGTEGTGWSTEHKLIPYDWNAAADLAERNGRPGYATCDPQRKSAVIRPCAIGLPI</sequence>
<organism evidence="1 2">
    <name type="scientific">Paenibacillus forsythiae</name>
    <dbReference type="NCBI Taxonomy" id="365616"/>
    <lineage>
        <taxon>Bacteria</taxon>
        <taxon>Bacillati</taxon>
        <taxon>Bacillota</taxon>
        <taxon>Bacilli</taxon>
        <taxon>Bacillales</taxon>
        <taxon>Paenibacillaceae</taxon>
        <taxon>Paenibacillus</taxon>
    </lineage>
</organism>
<keyword evidence="2" id="KW-1185">Reference proteome</keyword>
<dbReference type="Proteomes" id="UP001248709">
    <property type="component" value="Unassembled WGS sequence"/>
</dbReference>
<evidence type="ECO:0000313" key="1">
    <source>
        <dbReference type="EMBL" id="MDT3425725.1"/>
    </source>
</evidence>
<dbReference type="RefSeq" id="WP_025701120.1">
    <property type="nucleotide sequence ID" value="NZ_JAUSUY010000004.1"/>
</dbReference>
<dbReference type="EMBL" id="JAUSUY010000004">
    <property type="protein sequence ID" value="MDT3425725.1"/>
    <property type="molecule type" value="Genomic_DNA"/>
</dbReference>
<name>A0ABU3H4H7_9BACL</name>
<evidence type="ECO:0000313" key="2">
    <source>
        <dbReference type="Proteomes" id="UP001248709"/>
    </source>
</evidence>
<protein>
    <submittedName>
        <fullName evidence="1">Uncharacterized protein</fullName>
    </submittedName>
</protein>
<reference evidence="1 2" key="1">
    <citation type="submission" date="2023-07" db="EMBL/GenBank/DDBJ databases">
        <title>Genomic Encyclopedia of Type Strains, Phase IV (KMG-IV): sequencing the most valuable type-strain genomes for metagenomic binning, comparative biology and taxonomic classification.</title>
        <authorList>
            <person name="Goeker M."/>
        </authorList>
    </citation>
    <scope>NUCLEOTIDE SEQUENCE [LARGE SCALE GENOMIC DNA]</scope>
    <source>
        <strain evidence="1 2">T98</strain>
    </source>
</reference>